<dbReference type="PROSITE" id="PS50928">
    <property type="entry name" value="ABC_TM1"/>
    <property type="match status" value="1"/>
</dbReference>
<feature type="transmembrane region" description="Helical" evidence="9">
    <location>
        <begin position="358"/>
        <end position="381"/>
    </location>
</feature>
<dbReference type="GO" id="GO:0022857">
    <property type="term" value="F:transmembrane transporter activity"/>
    <property type="evidence" value="ECO:0007669"/>
    <property type="project" value="InterPro"/>
</dbReference>
<evidence type="ECO:0000313" key="12">
    <source>
        <dbReference type="Proteomes" id="UP000176944"/>
    </source>
</evidence>
<accession>A0A1D9G184</accession>
<feature type="domain" description="ABC transmembrane type-1" evidence="10">
    <location>
        <begin position="86"/>
        <end position="378"/>
    </location>
</feature>
<evidence type="ECO:0000256" key="1">
    <source>
        <dbReference type="ARBA" id="ARBA00004651"/>
    </source>
</evidence>
<reference evidence="12" key="1">
    <citation type="submission" date="2016-10" db="EMBL/GenBank/DDBJ databases">
        <title>Comparative genomics uncovers the prolific and rare metabolic potential of the cyanobacterial genus Moorea.</title>
        <authorList>
            <person name="Leao T."/>
            <person name="Castelao G."/>
            <person name="Korobeynikov A."/>
            <person name="Monroe E.A."/>
            <person name="Podell S."/>
            <person name="Glukhov E."/>
            <person name="Allen E."/>
            <person name="Gerwick W.H."/>
            <person name="Gerwick L."/>
        </authorList>
    </citation>
    <scope>NUCLEOTIDE SEQUENCE [LARGE SCALE GENOMIC DNA]</scope>
    <source>
        <strain evidence="12">JHB</strain>
    </source>
</reference>
<evidence type="ECO:0000259" key="10">
    <source>
        <dbReference type="PROSITE" id="PS50928"/>
    </source>
</evidence>
<dbReference type="EMBL" id="CP017708">
    <property type="protein sequence ID" value="AOY81321.1"/>
    <property type="molecule type" value="Genomic_DNA"/>
</dbReference>
<organism evidence="11 12">
    <name type="scientific">Moorena producens (strain JHB)</name>
    <dbReference type="NCBI Taxonomy" id="1454205"/>
    <lineage>
        <taxon>Bacteria</taxon>
        <taxon>Bacillati</taxon>
        <taxon>Cyanobacteriota</taxon>
        <taxon>Cyanophyceae</taxon>
        <taxon>Coleofasciculales</taxon>
        <taxon>Coleofasciculaceae</taxon>
        <taxon>Moorena</taxon>
    </lineage>
</organism>
<dbReference type="PANTHER" id="PTHR30614:SF37">
    <property type="entry name" value="AMINO-ACID ABC TRANSPORTER PERMEASE PROTEIN YHDX-RELATED"/>
    <property type="match status" value="1"/>
</dbReference>
<evidence type="ECO:0000256" key="5">
    <source>
        <dbReference type="ARBA" id="ARBA00022692"/>
    </source>
</evidence>
<feature type="transmembrane region" description="Helical" evidence="9">
    <location>
        <begin position="20"/>
        <end position="38"/>
    </location>
</feature>
<evidence type="ECO:0000256" key="4">
    <source>
        <dbReference type="ARBA" id="ARBA00022475"/>
    </source>
</evidence>
<evidence type="ECO:0000256" key="6">
    <source>
        <dbReference type="ARBA" id="ARBA00022970"/>
    </source>
</evidence>
<evidence type="ECO:0000256" key="9">
    <source>
        <dbReference type="RuleBase" id="RU363032"/>
    </source>
</evidence>
<comment type="subcellular location">
    <subcellularLocation>
        <location evidence="1 9">Cell membrane</location>
        <topology evidence="1 9">Multi-pass membrane protein</topology>
    </subcellularLocation>
</comment>
<evidence type="ECO:0000256" key="8">
    <source>
        <dbReference type="ARBA" id="ARBA00023136"/>
    </source>
</evidence>
<feature type="transmembrane region" description="Helical" evidence="9">
    <location>
        <begin position="216"/>
        <end position="234"/>
    </location>
</feature>
<sequence>MTSNIGQKPPLWRDDRFWRIAIQVLFVLVVIAVVAWLGTNLSRNIQQQAIKLGFDFLQDQAKFGIGDTPIPYKATDPYSYALLIGLANSLRVMVFGIILTTIVGITAGIASFSDNWLVSKLSLVYVEVVRNTPLLLQLLFWYFGVFFQLPKLSEKIQLPGSIFLSKRGIYIPWPPFTTQLFLWLVVLLVGAIAAVFIWQWRTKVMVEQAQSGQPQLIALIAIAIAAVLIIIIGFGWQRPQEVIDTGNIEGGLRLTIEFCALLAGLVFYTGAFIAEIVRAGIESVQKGQWEAARSLGLKSGLAMRLVIFPQALRVIIPSLNSQYMNLAKNSSLASAIGYPDIYSIAQTTFNQAGHEIEIIVVIIPLTYLTINLIISFVMNLLNRTVQLQER</sequence>
<evidence type="ECO:0000256" key="7">
    <source>
        <dbReference type="ARBA" id="ARBA00022989"/>
    </source>
</evidence>
<dbReference type="GO" id="GO:0043190">
    <property type="term" value="C:ATP-binding cassette (ABC) transporter complex"/>
    <property type="evidence" value="ECO:0007669"/>
    <property type="project" value="InterPro"/>
</dbReference>
<keyword evidence="8 9" id="KW-0472">Membrane</keyword>
<keyword evidence="7 9" id="KW-1133">Transmembrane helix</keyword>
<gene>
    <name evidence="11" type="ORF">BJP36_16840</name>
</gene>
<dbReference type="AlphaFoldDB" id="A0A1D9G184"/>
<dbReference type="Pfam" id="PF00528">
    <property type="entry name" value="BPD_transp_1"/>
    <property type="match status" value="1"/>
</dbReference>
<name>A0A1D9G184_MOOP1</name>
<keyword evidence="5 9" id="KW-0812">Transmembrane</keyword>
<dbReference type="GO" id="GO:0006865">
    <property type="term" value="P:amino acid transport"/>
    <property type="evidence" value="ECO:0007669"/>
    <property type="project" value="UniProtKB-KW"/>
</dbReference>
<dbReference type="Gene3D" id="1.10.3720.10">
    <property type="entry name" value="MetI-like"/>
    <property type="match status" value="1"/>
</dbReference>
<dbReference type="SUPFAM" id="SSF161098">
    <property type="entry name" value="MetI-like"/>
    <property type="match status" value="1"/>
</dbReference>
<dbReference type="InterPro" id="IPR043429">
    <property type="entry name" value="ArtM/GltK/GlnP/TcyL/YhdX-like"/>
</dbReference>
<dbReference type="CDD" id="cd06261">
    <property type="entry name" value="TM_PBP2"/>
    <property type="match status" value="1"/>
</dbReference>
<evidence type="ECO:0000256" key="2">
    <source>
        <dbReference type="ARBA" id="ARBA00010072"/>
    </source>
</evidence>
<dbReference type="InterPro" id="IPR010065">
    <property type="entry name" value="AA_ABC_transptr_permease_3TM"/>
</dbReference>
<feature type="transmembrane region" description="Helical" evidence="9">
    <location>
        <begin position="295"/>
        <end position="316"/>
    </location>
</feature>
<dbReference type="PANTHER" id="PTHR30614">
    <property type="entry name" value="MEMBRANE COMPONENT OF AMINO ACID ABC TRANSPORTER"/>
    <property type="match status" value="1"/>
</dbReference>
<comment type="similarity">
    <text evidence="2">Belongs to the binding-protein-dependent transport system permease family. HisMQ subfamily.</text>
</comment>
<feature type="transmembrane region" description="Helical" evidence="9">
    <location>
        <begin position="180"/>
        <end position="200"/>
    </location>
</feature>
<dbReference type="InterPro" id="IPR035906">
    <property type="entry name" value="MetI-like_sf"/>
</dbReference>
<keyword evidence="6" id="KW-0029">Amino-acid transport</keyword>
<protein>
    <submittedName>
        <fullName evidence="11">ABC transporter permease subunit</fullName>
    </submittedName>
</protein>
<dbReference type="InterPro" id="IPR000515">
    <property type="entry name" value="MetI-like"/>
</dbReference>
<keyword evidence="4" id="KW-1003">Cell membrane</keyword>
<feature type="transmembrane region" description="Helical" evidence="9">
    <location>
        <begin position="92"/>
        <end position="112"/>
    </location>
</feature>
<evidence type="ECO:0000313" key="11">
    <source>
        <dbReference type="EMBL" id="AOY81321.1"/>
    </source>
</evidence>
<proteinExistence type="inferred from homology"/>
<dbReference type="Proteomes" id="UP000176944">
    <property type="component" value="Chromosome"/>
</dbReference>
<keyword evidence="3 9" id="KW-0813">Transport</keyword>
<feature type="transmembrane region" description="Helical" evidence="9">
    <location>
        <begin position="254"/>
        <end position="274"/>
    </location>
</feature>
<dbReference type="NCBIfam" id="TIGR01726">
    <property type="entry name" value="HEQRo_perm_3TM"/>
    <property type="match status" value="1"/>
</dbReference>
<evidence type="ECO:0000256" key="3">
    <source>
        <dbReference type="ARBA" id="ARBA00022448"/>
    </source>
</evidence>